<evidence type="ECO:0000313" key="2">
    <source>
        <dbReference type="EnsemblPlants" id="AET2Gv21256500.18"/>
    </source>
</evidence>
<accession>A0A453DIM0</accession>
<dbReference type="Gramene" id="AET2Gv21256500.18">
    <property type="protein sequence ID" value="AET2Gv21256500.18"/>
    <property type="gene ID" value="AET2Gv21256500"/>
</dbReference>
<evidence type="ECO:0000256" key="1">
    <source>
        <dbReference type="SAM" id="Phobius"/>
    </source>
</evidence>
<reference evidence="2" key="5">
    <citation type="journal article" date="2021" name="G3 (Bethesda)">
        <title>Aegilops tauschii genome assembly Aet v5.0 features greater sequence contiguity and improved annotation.</title>
        <authorList>
            <person name="Wang L."/>
            <person name="Zhu T."/>
            <person name="Rodriguez J.C."/>
            <person name="Deal K.R."/>
            <person name="Dubcovsky J."/>
            <person name="McGuire P.E."/>
            <person name="Lux T."/>
            <person name="Spannagl M."/>
            <person name="Mayer K.F.X."/>
            <person name="Baldrich P."/>
            <person name="Meyers B.C."/>
            <person name="Huo N."/>
            <person name="Gu Y.Q."/>
            <person name="Zhou H."/>
            <person name="Devos K.M."/>
            <person name="Bennetzen J.L."/>
            <person name="Unver T."/>
            <person name="Budak H."/>
            <person name="Gulick P.J."/>
            <person name="Galiba G."/>
            <person name="Kalapos B."/>
            <person name="Nelson D.R."/>
            <person name="Li P."/>
            <person name="You F.M."/>
            <person name="Luo M.C."/>
            <person name="Dvorak J."/>
        </authorList>
    </citation>
    <scope>NUCLEOTIDE SEQUENCE [LARGE SCALE GENOMIC DNA]</scope>
    <source>
        <strain evidence="2">cv. AL8/78</strain>
    </source>
</reference>
<reference evidence="3" key="2">
    <citation type="journal article" date="2017" name="Nat. Plants">
        <title>The Aegilops tauschii genome reveals multiple impacts of transposons.</title>
        <authorList>
            <person name="Zhao G."/>
            <person name="Zou C."/>
            <person name="Li K."/>
            <person name="Wang K."/>
            <person name="Li T."/>
            <person name="Gao L."/>
            <person name="Zhang X."/>
            <person name="Wang H."/>
            <person name="Yang Z."/>
            <person name="Liu X."/>
            <person name="Jiang W."/>
            <person name="Mao L."/>
            <person name="Kong X."/>
            <person name="Jiao Y."/>
            <person name="Jia J."/>
        </authorList>
    </citation>
    <scope>NUCLEOTIDE SEQUENCE [LARGE SCALE GENOMIC DNA]</scope>
    <source>
        <strain evidence="3">cv. AL8/78</strain>
    </source>
</reference>
<reference evidence="3" key="1">
    <citation type="journal article" date="2014" name="Science">
        <title>Ancient hybridizations among the ancestral genomes of bread wheat.</title>
        <authorList>
            <consortium name="International Wheat Genome Sequencing Consortium,"/>
            <person name="Marcussen T."/>
            <person name="Sandve S.R."/>
            <person name="Heier L."/>
            <person name="Spannagl M."/>
            <person name="Pfeifer M."/>
            <person name="Jakobsen K.S."/>
            <person name="Wulff B.B."/>
            <person name="Steuernagel B."/>
            <person name="Mayer K.F."/>
            <person name="Olsen O.A."/>
        </authorList>
    </citation>
    <scope>NUCLEOTIDE SEQUENCE [LARGE SCALE GENOMIC DNA]</scope>
    <source>
        <strain evidence="3">cv. AL8/78</strain>
    </source>
</reference>
<proteinExistence type="predicted"/>
<reference evidence="2" key="4">
    <citation type="submission" date="2019-03" db="UniProtKB">
        <authorList>
            <consortium name="EnsemblPlants"/>
        </authorList>
    </citation>
    <scope>IDENTIFICATION</scope>
</reference>
<dbReference type="EnsemblPlants" id="AET2Gv21256500.18">
    <property type="protein sequence ID" value="AET2Gv21256500.18"/>
    <property type="gene ID" value="AET2Gv21256500"/>
</dbReference>
<keyword evidence="3" id="KW-1185">Reference proteome</keyword>
<name>A0A453DIM0_AEGTS</name>
<keyword evidence="1" id="KW-0812">Transmembrane</keyword>
<evidence type="ECO:0000313" key="3">
    <source>
        <dbReference type="Proteomes" id="UP000015105"/>
    </source>
</evidence>
<keyword evidence="1" id="KW-0472">Membrane</keyword>
<dbReference type="AlphaFoldDB" id="A0A453DIM0"/>
<sequence>TFLIFFSPPLRSHFSAHFTFRTCVHVFYPPQDCLRCSLLQATMAGFICLGGGHGRIQPVHGWIHLLGRRGFFCAMGELLAASTGTAAAVVGGDCGKFIHIFVFFLLEPVLIFAGTIFRFCCNRGG</sequence>
<feature type="transmembrane region" description="Helical" evidence="1">
    <location>
        <begin position="97"/>
        <end position="121"/>
    </location>
</feature>
<dbReference type="Proteomes" id="UP000015105">
    <property type="component" value="Chromosome 2D"/>
</dbReference>
<protein>
    <submittedName>
        <fullName evidence="2">Uncharacterized protein</fullName>
    </submittedName>
</protein>
<keyword evidence="1" id="KW-1133">Transmembrane helix</keyword>
<reference evidence="2" key="3">
    <citation type="journal article" date="2017" name="Nature">
        <title>Genome sequence of the progenitor of the wheat D genome Aegilops tauschii.</title>
        <authorList>
            <person name="Luo M.C."/>
            <person name="Gu Y.Q."/>
            <person name="Puiu D."/>
            <person name="Wang H."/>
            <person name="Twardziok S.O."/>
            <person name="Deal K.R."/>
            <person name="Huo N."/>
            <person name="Zhu T."/>
            <person name="Wang L."/>
            <person name="Wang Y."/>
            <person name="McGuire P.E."/>
            <person name="Liu S."/>
            <person name="Long H."/>
            <person name="Ramasamy R.K."/>
            <person name="Rodriguez J.C."/>
            <person name="Van S.L."/>
            <person name="Yuan L."/>
            <person name="Wang Z."/>
            <person name="Xia Z."/>
            <person name="Xiao L."/>
            <person name="Anderson O.D."/>
            <person name="Ouyang S."/>
            <person name="Liang Y."/>
            <person name="Zimin A.V."/>
            <person name="Pertea G."/>
            <person name="Qi P."/>
            <person name="Bennetzen J.L."/>
            <person name="Dai X."/>
            <person name="Dawson M.W."/>
            <person name="Muller H.G."/>
            <person name="Kugler K."/>
            <person name="Rivarola-Duarte L."/>
            <person name="Spannagl M."/>
            <person name="Mayer K.F.X."/>
            <person name="Lu F.H."/>
            <person name="Bevan M.W."/>
            <person name="Leroy P."/>
            <person name="Li P."/>
            <person name="You F.M."/>
            <person name="Sun Q."/>
            <person name="Liu Z."/>
            <person name="Lyons E."/>
            <person name="Wicker T."/>
            <person name="Salzberg S.L."/>
            <person name="Devos K.M."/>
            <person name="Dvorak J."/>
        </authorList>
    </citation>
    <scope>NUCLEOTIDE SEQUENCE [LARGE SCALE GENOMIC DNA]</scope>
    <source>
        <strain evidence="2">cv. AL8/78</strain>
    </source>
</reference>
<organism evidence="2 3">
    <name type="scientific">Aegilops tauschii subsp. strangulata</name>
    <name type="common">Goatgrass</name>
    <dbReference type="NCBI Taxonomy" id="200361"/>
    <lineage>
        <taxon>Eukaryota</taxon>
        <taxon>Viridiplantae</taxon>
        <taxon>Streptophyta</taxon>
        <taxon>Embryophyta</taxon>
        <taxon>Tracheophyta</taxon>
        <taxon>Spermatophyta</taxon>
        <taxon>Magnoliopsida</taxon>
        <taxon>Liliopsida</taxon>
        <taxon>Poales</taxon>
        <taxon>Poaceae</taxon>
        <taxon>BOP clade</taxon>
        <taxon>Pooideae</taxon>
        <taxon>Triticodae</taxon>
        <taxon>Triticeae</taxon>
        <taxon>Triticinae</taxon>
        <taxon>Aegilops</taxon>
    </lineage>
</organism>